<gene>
    <name evidence="2" type="ORF">CJD36_015775</name>
</gene>
<keyword evidence="3" id="KW-1185">Reference proteome</keyword>
<dbReference type="EMBL" id="PPSL01000004">
    <property type="protein sequence ID" value="PQJ10153.1"/>
    <property type="molecule type" value="Genomic_DNA"/>
</dbReference>
<dbReference type="AlphaFoldDB" id="A0A2S7STA6"/>
<dbReference type="RefSeq" id="WP_105040162.1">
    <property type="nucleotide sequence ID" value="NZ_PPSL01000004.1"/>
</dbReference>
<reference evidence="2 3" key="1">
    <citation type="submission" date="2018-01" db="EMBL/GenBank/DDBJ databases">
        <title>A novel member of the phylum Bacteroidetes isolated from glacier ice.</title>
        <authorList>
            <person name="Liu Q."/>
            <person name="Xin Y.-H."/>
        </authorList>
    </citation>
    <scope>NUCLEOTIDE SEQUENCE [LARGE SCALE GENOMIC DNA]</scope>
    <source>
        <strain evidence="2 3">RB1R16</strain>
    </source>
</reference>
<dbReference type="Proteomes" id="UP000239872">
    <property type="component" value="Unassembled WGS sequence"/>
</dbReference>
<evidence type="ECO:0000313" key="3">
    <source>
        <dbReference type="Proteomes" id="UP000239872"/>
    </source>
</evidence>
<keyword evidence="1" id="KW-0732">Signal</keyword>
<evidence type="ECO:0000256" key="1">
    <source>
        <dbReference type="SAM" id="SignalP"/>
    </source>
</evidence>
<evidence type="ECO:0000313" key="2">
    <source>
        <dbReference type="EMBL" id="PQJ10153.1"/>
    </source>
</evidence>
<sequence length="309" mass="34931">MKKFIAALFLFAATGSSMAQVMKHNNKFPSPESATYDNNGNDLRGFINTNKIALMSKGGLVNDASANTWGYVMMKNVKIPGQSKKGELNYYESFDVSLLLYRSADGAKATWWAREYNNPKGPMLYYKAGDPGMLSIENVKYSEIITDLRPKKFTLVEFYDSIFSYKDIDVVLNNTIAMRGGTMKENSDYTALVDFYNGFLGKFSSVNDAVLDDKSFITFFKNGSNNYIGYFNVINGKLSGTVELIDAPFERDRIKLVNDVFKKLTGSYVYVYGDDSFGFDRMIKTRADKGNLKIDRRMTTMSSKFNQDQ</sequence>
<feature type="signal peptide" evidence="1">
    <location>
        <begin position="1"/>
        <end position="19"/>
    </location>
</feature>
<name>A0A2S7STA6_9BACT</name>
<proteinExistence type="predicted"/>
<comment type="caution">
    <text evidence="2">The sequence shown here is derived from an EMBL/GenBank/DDBJ whole genome shotgun (WGS) entry which is preliminary data.</text>
</comment>
<accession>A0A2S7STA6</accession>
<feature type="chain" id="PRO_5015609321" evidence="1">
    <location>
        <begin position="20"/>
        <end position="309"/>
    </location>
</feature>
<organism evidence="2 3">
    <name type="scientific">Flavipsychrobacter stenotrophus</name>
    <dbReference type="NCBI Taxonomy" id="2077091"/>
    <lineage>
        <taxon>Bacteria</taxon>
        <taxon>Pseudomonadati</taxon>
        <taxon>Bacteroidota</taxon>
        <taxon>Chitinophagia</taxon>
        <taxon>Chitinophagales</taxon>
        <taxon>Chitinophagaceae</taxon>
        <taxon>Flavipsychrobacter</taxon>
    </lineage>
</organism>
<protein>
    <submittedName>
        <fullName evidence="2">Uncharacterized protein</fullName>
    </submittedName>
</protein>